<dbReference type="SUPFAM" id="SSF142433">
    <property type="entry name" value="CinA-like"/>
    <property type="match status" value="1"/>
</dbReference>
<proteinExistence type="inferred from homology"/>
<evidence type="ECO:0000256" key="1">
    <source>
        <dbReference type="HAMAP-Rule" id="MF_00226"/>
    </source>
</evidence>
<gene>
    <name evidence="3" type="ORF">PYK22_01975</name>
</gene>
<keyword evidence="4" id="KW-1185">Reference proteome</keyword>
<dbReference type="Gene3D" id="3.40.980.10">
    <property type="entry name" value="MoaB/Mog-like domain"/>
    <property type="match status" value="1"/>
</dbReference>
<dbReference type="PIRSF" id="PIRSF006728">
    <property type="entry name" value="CinA"/>
    <property type="match status" value="1"/>
</dbReference>
<dbReference type="InterPro" id="IPR036653">
    <property type="entry name" value="CinA-like_C"/>
</dbReference>
<evidence type="ECO:0000313" key="4">
    <source>
        <dbReference type="Proteomes" id="UP000031518"/>
    </source>
</evidence>
<evidence type="ECO:0000259" key="2">
    <source>
        <dbReference type="SMART" id="SM00852"/>
    </source>
</evidence>
<dbReference type="Pfam" id="PF00994">
    <property type="entry name" value="MoCF_biosynth"/>
    <property type="match status" value="1"/>
</dbReference>
<dbReference type="InterPro" id="IPR036425">
    <property type="entry name" value="MoaB/Mog-like_dom_sf"/>
</dbReference>
<dbReference type="PANTHER" id="PTHR13939">
    <property type="entry name" value="NICOTINAMIDE-NUCLEOTIDE AMIDOHYDROLASE PNCC"/>
    <property type="match status" value="1"/>
</dbReference>
<organism evidence="3 4">
    <name type="scientific">Pyrinomonas methylaliphatogenes</name>
    <dbReference type="NCBI Taxonomy" id="454194"/>
    <lineage>
        <taxon>Bacteria</taxon>
        <taxon>Pseudomonadati</taxon>
        <taxon>Acidobacteriota</taxon>
        <taxon>Blastocatellia</taxon>
        <taxon>Blastocatellales</taxon>
        <taxon>Pyrinomonadaceae</taxon>
        <taxon>Pyrinomonas</taxon>
    </lineage>
</organism>
<dbReference type="InterPro" id="IPR050101">
    <property type="entry name" value="CinA"/>
</dbReference>
<reference evidence="3 4" key="2">
    <citation type="submission" date="2015-01" db="EMBL/GenBank/DDBJ databases">
        <title>Complete genome sequence of Pyrinomonas methylaliphatogenes type strain K22T.</title>
        <authorList>
            <person name="Lee K.C.Y."/>
            <person name="Power J.F."/>
            <person name="Dunfield P.F."/>
            <person name="Morgan X.C."/>
            <person name="Huttenhower C."/>
            <person name="Stott M.B."/>
        </authorList>
    </citation>
    <scope>NUCLEOTIDE SEQUENCE [LARGE SCALE GENOMIC DNA]</scope>
    <source>
        <strain evidence="3 4">K22</strain>
    </source>
</reference>
<comment type="similarity">
    <text evidence="1">Belongs to the CinA family.</text>
</comment>
<dbReference type="SUPFAM" id="SSF53218">
    <property type="entry name" value="Molybdenum cofactor biosynthesis proteins"/>
    <property type="match status" value="1"/>
</dbReference>
<dbReference type="HAMAP" id="MF_00226_B">
    <property type="entry name" value="CinA_B"/>
    <property type="match status" value="1"/>
</dbReference>
<dbReference type="InterPro" id="IPR008135">
    <property type="entry name" value="Competence-induced_CinA"/>
</dbReference>
<dbReference type="Gene3D" id="3.30.70.2860">
    <property type="match status" value="1"/>
</dbReference>
<dbReference type="CDD" id="cd00885">
    <property type="entry name" value="cinA"/>
    <property type="match status" value="1"/>
</dbReference>
<dbReference type="InterPro" id="IPR008136">
    <property type="entry name" value="CinA_C"/>
</dbReference>
<dbReference type="AlphaFoldDB" id="A0A0B6WXW4"/>
<evidence type="ECO:0000313" key="3">
    <source>
        <dbReference type="EMBL" id="CDM65966.1"/>
    </source>
</evidence>
<protein>
    <recommendedName>
        <fullName evidence="1">CinA-like protein</fullName>
    </recommendedName>
</protein>
<dbReference type="NCBIfam" id="TIGR00177">
    <property type="entry name" value="molyb_syn"/>
    <property type="match status" value="1"/>
</dbReference>
<reference evidence="3 4" key="1">
    <citation type="submission" date="2013-12" db="EMBL/GenBank/DDBJ databases">
        <authorList>
            <person name="Stott M."/>
        </authorList>
    </citation>
    <scope>NUCLEOTIDE SEQUENCE [LARGE SCALE GENOMIC DNA]</scope>
    <source>
        <strain evidence="3 4">K22</strain>
    </source>
</reference>
<dbReference type="NCBIfam" id="TIGR00200">
    <property type="entry name" value="cinA_nterm"/>
    <property type="match status" value="1"/>
</dbReference>
<dbReference type="RefSeq" id="WP_211197670.1">
    <property type="nucleotide sequence ID" value="NZ_CBXV010000007.1"/>
</dbReference>
<dbReference type="InterPro" id="IPR041424">
    <property type="entry name" value="CinA_KH"/>
</dbReference>
<dbReference type="InterPro" id="IPR001453">
    <property type="entry name" value="MoaB/Mog_dom"/>
</dbReference>
<accession>A0A0B6WXW4</accession>
<dbReference type="PANTHER" id="PTHR13939:SF0">
    <property type="entry name" value="NMN AMIDOHYDROLASE-LIKE PROTEIN YFAY"/>
    <property type="match status" value="1"/>
</dbReference>
<dbReference type="Pfam" id="PF02464">
    <property type="entry name" value="CinA"/>
    <property type="match status" value="1"/>
</dbReference>
<dbReference type="Gene3D" id="3.90.950.20">
    <property type="entry name" value="CinA-like"/>
    <property type="match status" value="1"/>
</dbReference>
<dbReference type="Pfam" id="PF18146">
    <property type="entry name" value="CinA_KH"/>
    <property type="match status" value="1"/>
</dbReference>
<dbReference type="NCBIfam" id="TIGR00199">
    <property type="entry name" value="PncC_domain"/>
    <property type="match status" value="1"/>
</dbReference>
<dbReference type="NCBIfam" id="NF001813">
    <property type="entry name" value="PRK00549.1"/>
    <property type="match status" value="1"/>
</dbReference>
<dbReference type="STRING" id="454194.PYK22_01975"/>
<dbReference type="SMART" id="SM00852">
    <property type="entry name" value="MoCF_biosynth"/>
    <property type="match status" value="1"/>
</dbReference>
<sequence>MLTAEIIAIGSELLTPERADTNSLWLTEKLNQLGIEVKLKTIVGDDDARLEGAIRDALKRSRVVIATGGLGPTEDDITRKAAARALGRRLILDDRVLEAIRERFNRLGREMPEINARQAMVIEGAEVLPNPHGTAPGLYVEHEGRSVILLPGPPREMQPMFETYVRPKLEARAGNTRVVRRILRVVGLGESAVDERIAPVYTRYKNPTTTILFNRAEVEIHLTARAATEREAELLLDGLAGQLEERLGDAIFAFRGETMEEVVGLRLAVGGYTLAVAESCTGGLIAQRLTDVPGASAYFIEGVVAYSNEAKIRTLGVPRELIERCGAVSAPVAEAMAEGVRRRAGTDFGLAVTGIAGPSGGTEDKPVGLVFVALADDAHTEHRRLMLTGDRQLIRWRASQAALDLLRRRLI</sequence>
<feature type="domain" description="MoaB/Mog" evidence="2">
    <location>
        <begin position="5"/>
        <end position="171"/>
    </location>
</feature>
<dbReference type="Proteomes" id="UP000031518">
    <property type="component" value="Unassembled WGS sequence"/>
</dbReference>
<dbReference type="EMBL" id="CBXV010000007">
    <property type="protein sequence ID" value="CDM65966.1"/>
    <property type="molecule type" value="Genomic_DNA"/>
</dbReference>
<name>A0A0B6WXW4_9BACT</name>